<name>A0A9D3Z7Z9_DREPO</name>
<dbReference type="EMBL" id="JAIWYP010000014">
    <property type="protein sequence ID" value="KAH3712300.1"/>
    <property type="molecule type" value="Genomic_DNA"/>
</dbReference>
<reference evidence="1" key="2">
    <citation type="submission" date="2020-11" db="EMBL/GenBank/DDBJ databases">
        <authorList>
            <person name="McCartney M.A."/>
            <person name="Auch B."/>
            <person name="Kono T."/>
            <person name="Mallez S."/>
            <person name="Becker A."/>
            <person name="Gohl D.M."/>
            <person name="Silverstein K.A.T."/>
            <person name="Koren S."/>
            <person name="Bechman K.B."/>
            <person name="Herman A."/>
            <person name="Abrahante J.E."/>
            <person name="Garbe J."/>
        </authorList>
    </citation>
    <scope>NUCLEOTIDE SEQUENCE</scope>
    <source>
        <strain evidence="1">Duluth1</strain>
        <tissue evidence="1">Whole animal</tissue>
    </source>
</reference>
<proteinExistence type="predicted"/>
<evidence type="ECO:0000313" key="1">
    <source>
        <dbReference type="EMBL" id="KAH3712300.1"/>
    </source>
</evidence>
<protein>
    <submittedName>
        <fullName evidence="1">Uncharacterized protein</fullName>
    </submittedName>
</protein>
<reference evidence="1" key="1">
    <citation type="journal article" date="2019" name="bioRxiv">
        <title>The Genome of the Zebra Mussel, Dreissena polymorpha: A Resource for Invasive Species Research.</title>
        <authorList>
            <person name="McCartney M.A."/>
            <person name="Auch B."/>
            <person name="Kono T."/>
            <person name="Mallez S."/>
            <person name="Zhang Y."/>
            <person name="Obille A."/>
            <person name="Becker A."/>
            <person name="Abrahante J.E."/>
            <person name="Garbe J."/>
            <person name="Badalamenti J.P."/>
            <person name="Herman A."/>
            <person name="Mangelson H."/>
            <person name="Liachko I."/>
            <person name="Sullivan S."/>
            <person name="Sone E.D."/>
            <person name="Koren S."/>
            <person name="Silverstein K.A.T."/>
            <person name="Beckman K.B."/>
            <person name="Gohl D.M."/>
        </authorList>
    </citation>
    <scope>NUCLEOTIDE SEQUENCE</scope>
    <source>
        <strain evidence="1">Duluth1</strain>
        <tissue evidence="1">Whole animal</tissue>
    </source>
</reference>
<keyword evidence="2" id="KW-1185">Reference proteome</keyword>
<dbReference type="AlphaFoldDB" id="A0A9D3Z7Z9"/>
<gene>
    <name evidence="1" type="ORF">DPMN_071994</name>
</gene>
<dbReference type="Proteomes" id="UP000828390">
    <property type="component" value="Unassembled WGS sequence"/>
</dbReference>
<comment type="caution">
    <text evidence="1">The sequence shown here is derived from an EMBL/GenBank/DDBJ whole genome shotgun (WGS) entry which is preliminary data.</text>
</comment>
<sequence>MDLPLYAACLAQTSLRSLVKSNPVRYKVTQGLLVSLLRVSHHQNCVIVQAALELHTV</sequence>
<evidence type="ECO:0000313" key="2">
    <source>
        <dbReference type="Proteomes" id="UP000828390"/>
    </source>
</evidence>
<accession>A0A9D3Z7Z9</accession>
<organism evidence="1 2">
    <name type="scientific">Dreissena polymorpha</name>
    <name type="common">Zebra mussel</name>
    <name type="synonym">Mytilus polymorpha</name>
    <dbReference type="NCBI Taxonomy" id="45954"/>
    <lineage>
        <taxon>Eukaryota</taxon>
        <taxon>Metazoa</taxon>
        <taxon>Spiralia</taxon>
        <taxon>Lophotrochozoa</taxon>
        <taxon>Mollusca</taxon>
        <taxon>Bivalvia</taxon>
        <taxon>Autobranchia</taxon>
        <taxon>Heteroconchia</taxon>
        <taxon>Euheterodonta</taxon>
        <taxon>Imparidentia</taxon>
        <taxon>Neoheterodontei</taxon>
        <taxon>Myida</taxon>
        <taxon>Dreissenoidea</taxon>
        <taxon>Dreissenidae</taxon>
        <taxon>Dreissena</taxon>
    </lineage>
</organism>